<feature type="region of interest" description="Disordered" evidence="1">
    <location>
        <begin position="135"/>
        <end position="162"/>
    </location>
</feature>
<keyword evidence="2" id="KW-1133">Transmembrane helix</keyword>
<protein>
    <submittedName>
        <fullName evidence="3">Uncharacterized protein</fullName>
    </submittedName>
</protein>
<keyword evidence="2" id="KW-0472">Membrane</keyword>
<proteinExistence type="predicted"/>
<gene>
    <name evidence="3" type="ORF">FOMPIDRAFT_1022108</name>
</gene>
<dbReference type="AlphaFoldDB" id="S8EFU8"/>
<dbReference type="PANTHER" id="PTHR36819">
    <property type="entry name" value="REGULATOR OF PHOSPHOLIPASE D SRF1"/>
    <property type="match status" value="1"/>
</dbReference>
<dbReference type="PANTHER" id="PTHR36819:SF1">
    <property type="entry name" value="REGULATOR OF PHOSPHOLIPASE D SRF1"/>
    <property type="match status" value="1"/>
</dbReference>
<feature type="transmembrane region" description="Helical" evidence="2">
    <location>
        <begin position="394"/>
        <end position="416"/>
    </location>
</feature>
<reference evidence="3 4" key="1">
    <citation type="journal article" date="2012" name="Science">
        <title>The Paleozoic origin of enzymatic lignin decomposition reconstructed from 31 fungal genomes.</title>
        <authorList>
            <person name="Floudas D."/>
            <person name="Binder M."/>
            <person name="Riley R."/>
            <person name="Barry K."/>
            <person name="Blanchette R.A."/>
            <person name="Henrissat B."/>
            <person name="Martinez A.T."/>
            <person name="Otillar R."/>
            <person name="Spatafora J.W."/>
            <person name="Yadav J.S."/>
            <person name="Aerts A."/>
            <person name="Benoit I."/>
            <person name="Boyd A."/>
            <person name="Carlson A."/>
            <person name="Copeland A."/>
            <person name="Coutinho P.M."/>
            <person name="de Vries R.P."/>
            <person name="Ferreira P."/>
            <person name="Findley K."/>
            <person name="Foster B."/>
            <person name="Gaskell J."/>
            <person name="Glotzer D."/>
            <person name="Gorecki P."/>
            <person name="Heitman J."/>
            <person name="Hesse C."/>
            <person name="Hori C."/>
            <person name="Igarashi K."/>
            <person name="Jurgens J.A."/>
            <person name="Kallen N."/>
            <person name="Kersten P."/>
            <person name="Kohler A."/>
            <person name="Kuees U."/>
            <person name="Kumar T.K.A."/>
            <person name="Kuo A."/>
            <person name="LaButti K."/>
            <person name="Larrondo L.F."/>
            <person name="Lindquist E."/>
            <person name="Ling A."/>
            <person name="Lombard V."/>
            <person name="Lucas S."/>
            <person name="Lundell T."/>
            <person name="Martin R."/>
            <person name="McLaughlin D.J."/>
            <person name="Morgenstern I."/>
            <person name="Morin E."/>
            <person name="Murat C."/>
            <person name="Nagy L.G."/>
            <person name="Nolan M."/>
            <person name="Ohm R.A."/>
            <person name="Patyshakuliyeva A."/>
            <person name="Rokas A."/>
            <person name="Ruiz-Duenas F.J."/>
            <person name="Sabat G."/>
            <person name="Salamov A."/>
            <person name="Samejima M."/>
            <person name="Schmutz J."/>
            <person name="Slot J.C."/>
            <person name="St John F."/>
            <person name="Stenlid J."/>
            <person name="Sun H."/>
            <person name="Sun S."/>
            <person name="Syed K."/>
            <person name="Tsang A."/>
            <person name="Wiebenga A."/>
            <person name="Young D."/>
            <person name="Pisabarro A."/>
            <person name="Eastwood D.C."/>
            <person name="Martin F."/>
            <person name="Cullen D."/>
            <person name="Grigoriev I.V."/>
            <person name="Hibbett D.S."/>
        </authorList>
    </citation>
    <scope>NUCLEOTIDE SEQUENCE</scope>
    <source>
        <strain evidence="4">FP-58527</strain>
    </source>
</reference>
<organism evidence="3 4">
    <name type="scientific">Fomitopsis schrenkii</name>
    <name type="common">Brown rot fungus</name>
    <dbReference type="NCBI Taxonomy" id="2126942"/>
    <lineage>
        <taxon>Eukaryota</taxon>
        <taxon>Fungi</taxon>
        <taxon>Dikarya</taxon>
        <taxon>Basidiomycota</taxon>
        <taxon>Agaricomycotina</taxon>
        <taxon>Agaricomycetes</taxon>
        <taxon>Polyporales</taxon>
        <taxon>Fomitopsis</taxon>
    </lineage>
</organism>
<sequence>MPSDSEPLPTASTRSASVASFAKSHSVRSSRAAPSTIRTVVTSPPWARDEPPSPTEEDPRLVGFKENVQRTAEPRPSDVLSCQSSILDDPGPSRWWAFTRHRPTSPSQSTPLTGHQTSRRPLREWERSLSIPWLSRSQQGSPSIPPANPTSYFQRQEEEQPKDVIPADPLRVDIPPPPTTVYTIAQNTTPGWDSPWSARPLEDNTRTINRSVERVQQLTPVDEHMSEKAKSASTWARRRKRVRAYMLYNPYVPLLFRFINIAFTAAAMAIAIRIRNMEARSSVMGAVGSSPTLVIVFASLTLVHVMVAIYTEYFGRPVGLWHTSSKLAYTLIEVVFICAWSAALALTFDNFFTSLIPCASLSSISWYNKLPRATLPSLTGQLGIEGDHICDNQLALICLVGVGLIMYCFNLVISLFRVFERVKYHPANVLPT</sequence>
<name>S8EFU8_FOMSC</name>
<dbReference type="Proteomes" id="UP000015241">
    <property type="component" value="Unassembled WGS sequence"/>
</dbReference>
<feature type="transmembrane region" description="Helical" evidence="2">
    <location>
        <begin position="292"/>
        <end position="315"/>
    </location>
</feature>
<dbReference type="EMBL" id="KE504128">
    <property type="protein sequence ID" value="EPT03967.1"/>
    <property type="molecule type" value="Genomic_DNA"/>
</dbReference>
<dbReference type="InParanoid" id="S8EFU8"/>
<evidence type="ECO:0000313" key="3">
    <source>
        <dbReference type="EMBL" id="EPT03967.1"/>
    </source>
</evidence>
<dbReference type="GO" id="GO:0000324">
    <property type="term" value="C:fungal-type vacuole"/>
    <property type="evidence" value="ECO:0007669"/>
    <property type="project" value="TreeGrafter"/>
</dbReference>
<evidence type="ECO:0000256" key="1">
    <source>
        <dbReference type="SAM" id="MobiDB-lite"/>
    </source>
</evidence>
<keyword evidence="2" id="KW-0812">Transmembrane</keyword>
<dbReference type="eggNOG" id="ENOG502QPXG">
    <property type="taxonomic scope" value="Eukaryota"/>
</dbReference>
<feature type="region of interest" description="Disordered" evidence="1">
    <location>
        <begin position="100"/>
        <end position="123"/>
    </location>
</feature>
<dbReference type="OrthoDB" id="1436450at2759"/>
<accession>S8EFU8</accession>
<feature type="region of interest" description="Disordered" evidence="1">
    <location>
        <begin position="1"/>
        <end position="82"/>
    </location>
</feature>
<keyword evidence="4" id="KW-1185">Reference proteome</keyword>
<dbReference type="HOGENOM" id="CLU_032672_0_0_1"/>
<dbReference type="InterPro" id="IPR037737">
    <property type="entry name" value="Srf1"/>
</dbReference>
<evidence type="ECO:0000313" key="4">
    <source>
        <dbReference type="Proteomes" id="UP000015241"/>
    </source>
</evidence>
<evidence type="ECO:0000256" key="2">
    <source>
        <dbReference type="SAM" id="Phobius"/>
    </source>
</evidence>
<feature type="transmembrane region" description="Helical" evidence="2">
    <location>
        <begin position="247"/>
        <end position="272"/>
    </location>
</feature>
<feature type="compositionally biased region" description="Polar residues" evidence="1">
    <location>
        <begin position="104"/>
        <end position="116"/>
    </location>
</feature>
<dbReference type="GO" id="GO:0071944">
    <property type="term" value="C:cell periphery"/>
    <property type="evidence" value="ECO:0007669"/>
    <property type="project" value="TreeGrafter"/>
</dbReference>
<feature type="compositionally biased region" description="Polar residues" evidence="1">
    <location>
        <begin position="27"/>
        <end position="42"/>
    </location>
</feature>
<feature type="transmembrane region" description="Helical" evidence="2">
    <location>
        <begin position="327"/>
        <end position="348"/>
    </location>
</feature>